<sequence length="292" mass="34462">MEEWQQEVLESPIPIVLDCYADWCQPCKKLAPLLEERANNSQAKWRLVKLNIDKFPQLSTALQIKSIPTVYLISNKNSVDGFVGYPDAEKLNQFFEIVNKVSGLQNTEQIYLQKMREFQDLIQKNDLNGAEDSIKDIMEKNSFIKNKYGGKLVCLQALIQVKQGDKVKCQNYINEANSKYSLEIQNDDEVKIYIQKQKNIYINIKNILIYINIYQYVYKYTVSMKILFKICYMYFSFFYYDILLLFTFQIIKVDRNWENKKANKFLIEIFTKLGVSNKLTIEGRKSLQKILF</sequence>
<dbReference type="GO" id="GO:0005737">
    <property type="term" value="C:cytoplasm"/>
    <property type="evidence" value="ECO:0007669"/>
    <property type="project" value="TreeGrafter"/>
</dbReference>
<dbReference type="eggNOG" id="KOG0910">
    <property type="taxonomic scope" value="Eukaryota"/>
</dbReference>
<accession>G0R439</accession>
<evidence type="ECO:0000259" key="2">
    <source>
        <dbReference type="PROSITE" id="PS51352"/>
    </source>
</evidence>
<gene>
    <name evidence="3" type="ORF">IMG5_189600</name>
</gene>
<dbReference type="AlphaFoldDB" id="G0R439"/>
<dbReference type="OMA" id="FVMEAND"/>
<keyword evidence="4" id="KW-1185">Reference proteome</keyword>
<dbReference type="STRING" id="857967.G0R439"/>
<keyword evidence="3" id="KW-0560">Oxidoreductase</keyword>
<keyword evidence="1" id="KW-1133">Transmembrane helix</keyword>
<dbReference type="Pfam" id="PF14561">
    <property type="entry name" value="TPR_20"/>
    <property type="match status" value="1"/>
</dbReference>
<keyword evidence="1" id="KW-0812">Transmembrane</keyword>
<dbReference type="Proteomes" id="UP000008983">
    <property type="component" value="Unassembled WGS sequence"/>
</dbReference>
<evidence type="ECO:0000313" key="3">
    <source>
        <dbReference type="EMBL" id="EGR27759.1"/>
    </source>
</evidence>
<feature type="transmembrane region" description="Helical" evidence="1">
    <location>
        <begin position="232"/>
        <end position="251"/>
    </location>
</feature>
<dbReference type="RefSeq" id="XP_004025211.1">
    <property type="nucleotide sequence ID" value="XM_004025162.1"/>
</dbReference>
<dbReference type="InParanoid" id="G0R439"/>
<name>G0R439_ICHMU</name>
<dbReference type="Gene3D" id="1.25.40.10">
    <property type="entry name" value="Tetratricopeptide repeat domain"/>
    <property type="match status" value="1"/>
</dbReference>
<dbReference type="GO" id="GO:0006950">
    <property type="term" value="P:response to stress"/>
    <property type="evidence" value="ECO:0007669"/>
    <property type="project" value="UniProtKB-ARBA"/>
</dbReference>
<dbReference type="GeneID" id="14903831"/>
<dbReference type="PROSITE" id="PS51352">
    <property type="entry name" value="THIOREDOXIN_2"/>
    <property type="match status" value="1"/>
</dbReference>
<evidence type="ECO:0000313" key="4">
    <source>
        <dbReference type="Proteomes" id="UP000008983"/>
    </source>
</evidence>
<dbReference type="Gene3D" id="3.40.30.10">
    <property type="entry name" value="Glutaredoxin"/>
    <property type="match status" value="1"/>
</dbReference>
<dbReference type="InterPro" id="IPR036249">
    <property type="entry name" value="Thioredoxin-like_sf"/>
</dbReference>
<protein>
    <submittedName>
        <fullName evidence="3">Thioredoxin, putative</fullName>
        <ecNumber evidence="3">1.8.1.8</ecNumber>
    </submittedName>
</protein>
<dbReference type="GO" id="GO:0047134">
    <property type="term" value="F:protein-disulfide reductase [NAD(P)H] activity"/>
    <property type="evidence" value="ECO:0007669"/>
    <property type="project" value="UniProtKB-EC"/>
</dbReference>
<evidence type="ECO:0000256" key="1">
    <source>
        <dbReference type="SAM" id="Phobius"/>
    </source>
</evidence>
<reference evidence="3 4" key="1">
    <citation type="submission" date="2011-07" db="EMBL/GenBank/DDBJ databases">
        <authorList>
            <person name="Coyne R."/>
            <person name="Brami D."/>
            <person name="Johnson J."/>
            <person name="Hostetler J."/>
            <person name="Hannick L."/>
            <person name="Clark T."/>
            <person name="Cassidy-Hanley D."/>
            <person name="Inman J."/>
        </authorList>
    </citation>
    <scope>NUCLEOTIDE SEQUENCE [LARGE SCALE GENOMIC DNA]</scope>
    <source>
        <strain evidence="3 4">G5</strain>
    </source>
</reference>
<dbReference type="InterPro" id="IPR011990">
    <property type="entry name" value="TPR-like_helical_dom_sf"/>
</dbReference>
<proteinExistence type="predicted"/>
<dbReference type="EMBL" id="GL984325">
    <property type="protein sequence ID" value="EGR27759.1"/>
    <property type="molecule type" value="Genomic_DNA"/>
</dbReference>
<dbReference type="SUPFAM" id="SSF52833">
    <property type="entry name" value="Thioredoxin-like"/>
    <property type="match status" value="1"/>
</dbReference>
<dbReference type="PANTHER" id="PTHR45663:SF11">
    <property type="entry name" value="GEO12009P1"/>
    <property type="match status" value="1"/>
</dbReference>
<dbReference type="InterPro" id="IPR013766">
    <property type="entry name" value="Thioredoxin_domain"/>
</dbReference>
<feature type="domain" description="Thioredoxin" evidence="2">
    <location>
        <begin position="1"/>
        <end position="120"/>
    </location>
</feature>
<organism evidence="3 4">
    <name type="scientific">Ichthyophthirius multifiliis</name>
    <name type="common">White spot disease agent</name>
    <name type="synonym">Ich</name>
    <dbReference type="NCBI Taxonomy" id="5932"/>
    <lineage>
        <taxon>Eukaryota</taxon>
        <taxon>Sar</taxon>
        <taxon>Alveolata</taxon>
        <taxon>Ciliophora</taxon>
        <taxon>Intramacronucleata</taxon>
        <taxon>Oligohymenophorea</taxon>
        <taxon>Hymenostomatida</taxon>
        <taxon>Ophryoglenina</taxon>
        <taxon>Ichthyophthirius</taxon>
    </lineage>
</organism>
<dbReference type="PANTHER" id="PTHR45663">
    <property type="entry name" value="GEO12009P1"/>
    <property type="match status" value="1"/>
</dbReference>
<dbReference type="EC" id="1.8.1.8" evidence="3"/>
<dbReference type="Pfam" id="PF00085">
    <property type="entry name" value="Thioredoxin"/>
    <property type="match status" value="1"/>
</dbReference>
<keyword evidence="1" id="KW-0472">Membrane</keyword>
<dbReference type="OrthoDB" id="2121326at2759"/>